<keyword evidence="2" id="KW-0812">Transmembrane</keyword>
<feature type="compositionally biased region" description="Polar residues" evidence="1">
    <location>
        <begin position="16"/>
        <end position="25"/>
    </location>
</feature>
<evidence type="ECO:0000313" key="5">
    <source>
        <dbReference type="Proteomes" id="UP000054350"/>
    </source>
</evidence>
<evidence type="ECO:0000256" key="2">
    <source>
        <dbReference type="SAM" id="Phobius"/>
    </source>
</evidence>
<sequence length="327" mass="33355">MAKRSGKSRARPSPPTTESVATTGASAGPSRPDPRSTKSAPVRQPGIPALVAPSWIVAIIAGLFLASALQVFQTLNGGEAVQRVRRAAVSESTAASAAAGPTPTAMSTNLPASSSSSSPATTGASSTASGSATTTSSATNNTDTSTPTIDPDGLVVDPRTPMGAAVFLTPYTYTNVQDMTILSLEAPMPIKWAYKDVLIPPKLITIQILPPLAANQKVIGAGVKTPEQRWKNVVVNMTGSATAYNWTIDQPAGQQYKLRLFDSDLGPTPANAPGRLGTSTSSMFALYQPGGPVTLVDVFAGARVGVSKGVGMAVAVVAAAVGVQLVL</sequence>
<dbReference type="Pfam" id="PF23585">
    <property type="entry name" value="DUF7137"/>
    <property type="match status" value="1"/>
</dbReference>
<dbReference type="EMBL" id="GG745350">
    <property type="protein sequence ID" value="KNE66437.1"/>
    <property type="molecule type" value="Genomic_DNA"/>
</dbReference>
<evidence type="ECO:0000256" key="1">
    <source>
        <dbReference type="SAM" id="MobiDB-lite"/>
    </source>
</evidence>
<dbReference type="PANTHER" id="PTHR42028:SF1">
    <property type="entry name" value="YALI0E30657P"/>
    <property type="match status" value="1"/>
</dbReference>
<organism evidence="4 5">
    <name type="scientific">Allomyces macrogynus (strain ATCC 38327)</name>
    <name type="common">Allomyces javanicus var. macrogynus</name>
    <dbReference type="NCBI Taxonomy" id="578462"/>
    <lineage>
        <taxon>Eukaryota</taxon>
        <taxon>Fungi</taxon>
        <taxon>Fungi incertae sedis</taxon>
        <taxon>Blastocladiomycota</taxon>
        <taxon>Blastocladiomycetes</taxon>
        <taxon>Blastocladiales</taxon>
        <taxon>Blastocladiaceae</taxon>
        <taxon>Allomyces</taxon>
    </lineage>
</organism>
<gene>
    <name evidence="4" type="ORF">AMAG_11575</name>
</gene>
<feature type="domain" description="DUF7137" evidence="3">
    <location>
        <begin position="160"/>
        <end position="295"/>
    </location>
</feature>
<dbReference type="OrthoDB" id="5597361at2759"/>
<feature type="compositionally biased region" description="Basic residues" evidence="1">
    <location>
        <begin position="1"/>
        <end position="10"/>
    </location>
</feature>
<feature type="compositionally biased region" description="Low complexity" evidence="1">
    <location>
        <begin position="93"/>
        <end position="148"/>
    </location>
</feature>
<dbReference type="InterPro" id="IPR055561">
    <property type="entry name" value="DUF7137"/>
</dbReference>
<dbReference type="VEuPathDB" id="FungiDB:AMAG_11575"/>
<accession>A0A0L0SV94</accession>
<feature type="region of interest" description="Disordered" evidence="1">
    <location>
        <begin position="1"/>
        <end position="41"/>
    </location>
</feature>
<evidence type="ECO:0000313" key="4">
    <source>
        <dbReference type="EMBL" id="KNE66437.1"/>
    </source>
</evidence>
<reference evidence="4 5" key="1">
    <citation type="submission" date="2009-11" db="EMBL/GenBank/DDBJ databases">
        <title>Annotation of Allomyces macrogynus ATCC 38327.</title>
        <authorList>
            <consortium name="The Broad Institute Genome Sequencing Platform"/>
            <person name="Russ C."/>
            <person name="Cuomo C."/>
            <person name="Burger G."/>
            <person name="Gray M.W."/>
            <person name="Holland P.W.H."/>
            <person name="King N."/>
            <person name="Lang F.B.F."/>
            <person name="Roger A.J."/>
            <person name="Ruiz-Trillo I."/>
            <person name="Young S.K."/>
            <person name="Zeng Q."/>
            <person name="Gargeya S."/>
            <person name="Fitzgerald M."/>
            <person name="Haas B."/>
            <person name="Abouelleil A."/>
            <person name="Alvarado L."/>
            <person name="Arachchi H.M."/>
            <person name="Berlin A."/>
            <person name="Chapman S.B."/>
            <person name="Gearin G."/>
            <person name="Goldberg J."/>
            <person name="Griggs A."/>
            <person name="Gujja S."/>
            <person name="Hansen M."/>
            <person name="Heiman D."/>
            <person name="Howarth C."/>
            <person name="Larimer J."/>
            <person name="Lui A."/>
            <person name="MacDonald P.J.P."/>
            <person name="McCowen C."/>
            <person name="Montmayeur A."/>
            <person name="Murphy C."/>
            <person name="Neiman D."/>
            <person name="Pearson M."/>
            <person name="Priest M."/>
            <person name="Roberts A."/>
            <person name="Saif S."/>
            <person name="Shea T."/>
            <person name="Sisk P."/>
            <person name="Stolte C."/>
            <person name="Sykes S."/>
            <person name="Wortman J."/>
            <person name="Nusbaum C."/>
            <person name="Birren B."/>
        </authorList>
    </citation>
    <scope>NUCLEOTIDE SEQUENCE [LARGE SCALE GENOMIC DNA]</scope>
    <source>
        <strain evidence="4 5">ATCC 38327</strain>
    </source>
</reference>
<feature type="transmembrane region" description="Helical" evidence="2">
    <location>
        <begin position="47"/>
        <end position="69"/>
    </location>
</feature>
<evidence type="ECO:0000259" key="3">
    <source>
        <dbReference type="Pfam" id="PF23585"/>
    </source>
</evidence>
<keyword evidence="2" id="KW-1133">Transmembrane helix</keyword>
<protein>
    <recommendedName>
        <fullName evidence="3">DUF7137 domain-containing protein</fullName>
    </recommendedName>
</protein>
<dbReference type="PANTHER" id="PTHR42028">
    <property type="entry name" value="CHROMOSOME 1, WHOLE GENOME SHOTGUN SEQUENCE"/>
    <property type="match status" value="1"/>
</dbReference>
<keyword evidence="2" id="KW-0472">Membrane</keyword>
<dbReference type="AlphaFoldDB" id="A0A0L0SV94"/>
<reference evidence="5" key="2">
    <citation type="submission" date="2009-11" db="EMBL/GenBank/DDBJ databases">
        <title>The Genome Sequence of Allomyces macrogynus strain ATCC 38327.</title>
        <authorList>
            <consortium name="The Broad Institute Genome Sequencing Platform"/>
            <person name="Russ C."/>
            <person name="Cuomo C."/>
            <person name="Shea T."/>
            <person name="Young S.K."/>
            <person name="Zeng Q."/>
            <person name="Koehrsen M."/>
            <person name="Haas B."/>
            <person name="Borodovsky M."/>
            <person name="Guigo R."/>
            <person name="Alvarado L."/>
            <person name="Berlin A."/>
            <person name="Borenstein D."/>
            <person name="Chen Z."/>
            <person name="Engels R."/>
            <person name="Freedman E."/>
            <person name="Gellesch M."/>
            <person name="Goldberg J."/>
            <person name="Griggs A."/>
            <person name="Gujja S."/>
            <person name="Heiman D."/>
            <person name="Hepburn T."/>
            <person name="Howarth C."/>
            <person name="Jen D."/>
            <person name="Larson L."/>
            <person name="Lewis B."/>
            <person name="Mehta T."/>
            <person name="Park D."/>
            <person name="Pearson M."/>
            <person name="Roberts A."/>
            <person name="Saif S."/>
            <person name="Shenoy N."/>
            <person name="Sisk P."/>
            <person name="Stolte C."/>
            <person name="Sykes S."/>
            <person name="Walk T."/>
            <person name="White J."/>
            <person name="Yandava C."/>
            <person name="Burger G."/>
            <person name="Gray M.W."/>
            <person name="Holland P.W.H."/>
            <person name="King N."/>
            <person name="Lang F.B.F."/>
            <person name="Roger A.J."/>
            <person name="Ruiz-Trillo I."/>
            <person name="Lander E."/>
            <person name="Nusbaum C."/>
        </authorList>
    </citation>
    <scope>NUCLEOTIDE SEQUENCE [LARGE SCALE GENOMIC DNA]</scope>
    <source>
        <strain evidence="5">ATCC 38327</strain>
    </source>
</reference>
<feature type="region of interest" description="Disordered" evidence="1">
    <location>
        <begin position="93"/>
        <end position="156"/>
    </location>
</feature>
<name>A0A0L0SV94_ALLM3</name>
<keyword evidence="5" id="KW-1185">Reference proteome</keyword>
<proteinExistence type="predicted"/>
<dbReference type="Proteomes" id="UP000054350">
    <property type="component" value="Unassembled WGS sequence"/>
</dbReference>